<gene>
    <name evidence="11" type="ORF">BOW52_03020</name>
</gene>
<keyword evidence="7 9" id="KW-0520">NAD</keyword>
<comment type="pathway">
    <text evidence="3 9">Carbohydrate metabolism; galactose metabolism.</text>
</comment>
<feature type="domain" description="NAD(P)-binding" evidence="10">
    <location>
        <begin position="4"/>
        <end position="324"/>
    </location>
</feature>
<evidence type="ECO:0000256" key="4">
    <source>
        <dbReference type="ARBA" id="ARBA00007637"/>
    </source>
</evidence>
<evidence type="ECO:0000313" key="11">
    <source>
        <dbReference type="EMBL" id="OOZ42467.1"/>
    </source>
</evidence>
<keyword evidence="8 9" id="KW-0413">Isomerase</keyword>
<dbReference type="NCBIfam" id="TIGR01179">
    <property type="entry name" value="galE"/>
    <property type="match status" value="1"/>
</dbReference>
<dbReference type="SUPFAM" id="SSF51735">
    <property type="entry name" value="NAD(P)-binding Rossmann-fold domains"/>
    <property type="match status" value="1"/>
</dbReference>
<evidence type="ECO:0000256" key="2">
    <source>
        <dbReference type="ARBA" id="ARBA00001911"/>
    </source>
</evidence>
<evidence type="ECO:0000256" key="3">
    <source>
        <dbReference type="ARBA" id="ARBA00004947"/>
    </source>
</evidence>
<comment type="subunit">
    <text evidence="9">Homodimer.</text>
</comment>
<evidence type="ECO:0000256" key="5">
    <source>
        <dbReference type="ARBA" id="ARBA00013189"/>
    </source>
</evidence>
<comment type="cofactor">
    <cofactor evidence="2 9">
        <name>NAD(+)</name>
        <dbReference type="ChEBI" id="CHEBI:57540"/>
    </cofactor>
</comment>
<keyword evidence="12" id="KW-1185">Reference proteome</keyword>
<dbReference type="Gene3D" id="3.90.25.10">
    <property type="entry name" value="UDP-galactose 4-epimerase, domain 1"/>
    <property type="match status" value="1"/>
</dbReference>
<evidence type="ECO:0000256" key="6">
    <source>
        <dbReference type="ARBA" id="ARBA00018569"/>
    </source>
</evidence>
<evidence type="ECO:0000313" key="12">
    <source>
        <dbReference type="Proteomes" id="UP000190198"/>
    </source>
</evidence>
<sequence>MKVLVTGGAGYIGTHTLLELLGCGHDVLVVDNYSNSSPIALQRVRKLAGRDFESLQIDIRDTEQLTEAMLEFQPQAVIHFAGLKAVGESVEQPLRYYSNNVDGSISLLLAMDKAAGHNFIFSSSATVYGAPQYLPYDEKHPVKAVNPYGSSKLMVEEILGDWCKSAPGTAAISLRYFNPVGAHTSGEIGEDPQGIPNNLMPCIAQTAVGRLPQLKVFGSDYDKRDGTGERDYIHVMDLARAHVAALDYLEQCNSFDAINIGTGKGLTVLELVKTFEQSSQQVIPLELVERRAGDLVSVYADASKASRLLNWSAELDVDAMCRDTWRWQSQNPQGYSGE</sequence>
<organism evidence="11 12">
    <name type="scientific">Solemya elarraichensis gill symbiont</name>
    <dbReference type="NCBI Taxonomy" id="1918949"/>
    <lineage>
        <taxon>Bacteria</taxon>
        <taxon>Pseudomonadati</taxon>
        <taxon>Pseudomonadota</taxon>
        <taxon>Gammaproteobacteria</taxon>
        <taxon>sulfur-oxidizing symbionts</taxon>
    </lineage>
</organism>
<proteinExistence type="inferred from homology"/>
<dbReference type="PANTHER" id="PTHR43725:SF47">
    <property type="entry name" value="UDP-GLUCOSE 4-EPIMERASE"/>
    <property type="match status" value="1"/>
</dbReference>
<dbReference type="NCBIfam" id="NF007956">
    <property type="entry name" value="PRK10675.1"/>
    <property type="match status" value="1"/>
</dbReference>
<dbReference type="EC" id="5.1.3.2" evidence="5 9"/>
<keyword evidence="9" id="KW-0119">Carbohydrate metabolism</keyword>
<dbReference type="GO" id="GO:0006012">
    <property type="term" value="P:galactose metabolic process"/>
    <property type="evidence" value="ECO:0007669"/>
    <property type="project" value="UniProtKB-UniPathway"/>
</dbReference>
<dbReference type="OrthoDB" id="9803010at2"/>
<reference evidence="11 12" key="1">
    <citation type="submission" date="2016-11" db="EMBL/GenBank/DDBJ databases">
        <title>Mixed transmission modes and dynamic genome evolution in an obligate animal-bacterial symbiosis.</title>
        <authorList>
            <person name="Russell S.L."/>
            <person name="Corbett-Detig R.B."/>
            <person name="Cavanaugh C.M."/>
        </authorList>
    </citation>
    <scope>NUCLEOTIDE SEQUENCE [LARGE SCALE GENOMIC DNA]</scope>
    <source>
        <strain evidence="11">Sp-SM6</strain>
    </source>
</reference>
<name>A0A1T2LBI8_9GAMM</name>
<dbReference type="Gene3D" id="3.40.50.720">
    <property type="entry name" value="NAD(P)-binding Rossmann-like Domain"/>
    <property type="match status" value="1"/>
</dbReference>
<evidence type="ECO:0000259" key="10">
    <source>
        <dbReference type="Pfam" id="PF16363"/>
    </source>
</evidence>
<dbReference type="Pfam" id="PF16363">
    <property type="entry name" value="GDP_Man_Dehyd"/>
    <property type="match status" value="1"/>
</dbReference>
<evidence type="ECO:0000256" key="7">
    <source>
        <dbReference type="ARBA" id="ARBA00023027"/>
    </source>
</evidence>
<accession>A0A1T2LBI8</accession>
<dbReference type="GO" id="GO:0005829">
    <property type="term" value="C:cytosol"/>
    <property type="evidence" value="ECO:0007669"/>
    <property type="project" value="TreeGrafter"/>
</dbReference>
<comment type="catalytic activity">
    <reaction evidence="1 9">
        <text>UDP-alpha-D-glucose = UDP-alpha-D-galactose</text>
        <dbReference type="Rhea" id="RHEA:22168"/>
        <dbReference type="ChEBI" id="CHEBI:58885"/>
        <dbReference type="ChEBI" id="CHEBI:66914"/>
        <dbReference type="EC" id="5.1.3.2"/>
    </reaction>
</comment>
<dbReference type="AlphaFoldDB" id="A0A1T2LBI8"/>
<dbReference type="InterPro" id="IPR036291">
    <property type="entry name" value="NAD(P)-bd_dom_sf"/>
</dbReference>
<dbReference type="CDD" id="cd05247">
    <property type="entry name" value="UDP_G4E_1_SDR_e"/>
    <property type="match status" value="1"/>
</dbReference>
<evidence type="ECO:0000256" key="1">
    <source>
        <dbReference type="ARBA" id="ARBA00000083"/>
    </source>
</evidence>
<dbReference type="GO" id="GO:0003978">
    <property type="term" value="F:UDP-glucose 4-epimerase activity"/>
    <property type="evidence" value="ECO:0007669"/>
    <property type="project" value="UniProtKB-UniRule"/>
</dbReference>
<protein>
    <recommendedName>
        <fullName evidence="6 9">UDP-glucose 4-epimerase</fullName>
        <ecNumber evidence="5 9">5.1.3.2</ecNumber>
    </recommendedName>
</protein>
<comment type="similarity">
    <text evidence="4 9">Belongs to the NAD(P)-dependent epimerase/dehydratase family.</text>
</comment>
<dbReference type="EMBL" id="MPRK01000034">
    <property type="protein sequence ID" value="OOZ42467.1"/>
    <property type="molecule type" value="Genomic_DNA"/>
</dbReference>
<comment type="caution">
    <text evidence="11">The sequence shown here is derived from an EMBL/GenBank/DDBJ whole genome shotgun (WGS) entry which is preliminary data.</text>
</comment>
<dbReference type="InterPro" id="IPR016040">
    <property type="entry name" value="NAD(P)-bd_dom"/>
</dbReference>
<dbReference type="InterPro" id="IPR005886">
    <property type="entry name" value="UDP_G4E"/>
</dbReference>
<dbReference type="Proteomes" id="UP000190198">
    <property type="component" value="Unassembled WGS sequence"/>
</dbReference>
<dbReference type="PANTHER" id="PTHR43725">
    <property type="entry name" value="UDP-GLUCOSE 4-EPIMERASE"/>
    <property type="match status" value="1"/>
</dbReference>
<dbReference type="RefSeq" id="WP_078476384.1">
    <property type="nucleotide sequence ID" value="NZ_MPRK01000034.1"/>
</dbReference>
<dbReference type="UniPathway" id="UPA00214"/>
<evidence type="ECO:0000256" key="8">
    <source>
        <dbReference type="ARBA" id="ARBA00023235"/>
    </source>
</evidence>
<evidence type="ECO:0000256" key="9">
    <source>
        <dbReference type="RuleBase" id="RU366046"/>
    </source>
</evidence>